<keyword evidence="1" id="KW-1133">Transmembrane helix</keyword>
<dbReference type="AlphaFoldDB" id="A0A2H0YQE5"/>
<feature type="domain" description="Glycosyltransferase RgtA/B/C/D-like" evidence="3">
    <location>
        <begin position="355"/>
        <end position="495"/>
    </location>
</feature>
<dbReference type="PANTHER" id="PTHR43179">
    <property type="entry name" value="RHAMNOSYLTRANSFERASE WBBL"/>
    <property type="match status" value="1"/>
</dbReference>
<accession>A0A2H0YQE5</accession>
<feature type="transmembrane region" description="Helical" evidence="1">
    <location>
        <begin position="485"/>
        <end position="505"/>
    </location>
</feature>
<organism evidence="4 5">
    <name type="scientific">Candidatus Kerfeldbacteria bacterium CG08_land_8_20_14_0_20_43_14</name>
    <dbReference type="NCBI Taxonomy" id="2014246"/>
    <lineage>
        <taxon>Bacteria</taxon>
        <taxon>Candidatus Kerfeldiibacteriota</taxon>
    </lineage>
</organism>
<keyword evidence="1" id="KW-0472">Membrane</keyword>
<dbReference type="InterPro" id="IPR001173">
    <property type="entry name" value="Glyco_trans_2-like"/>
</dbReference>
<reference evidence="5" key="1">
    <citation type="submission" date="2017-09" db="EMBL/GenBank/DDBJ databases">
        <title>Depth-based differentiation of microbial function through sediment-hosted aquifers and enrichment of novel symbionts in the deep terrestrial subsurface.</title>
        <authorList>
            <person name="Probst A.J."/>
            <person name="Ladd B."/>
            <person name="Jarett J.K."/>
            <person name="Geller-Mcgrath D.E."/>
            <person name="Sieber C.M.K."/>
            <person name="Emerson J.B."/>
            <person name="Anantharaman K."/>
            <person name="Thomas B.C."/>
            <person name="Malmstrom R."/>
            <person name="Stieglmeier M."/>
            <person name="Klingl A."/>
            <person name="Woyke T."/>
            <person name="Ryan C.M."/>
            <person name="Banfield J.F."/>
        </authorList>
    </citation>
    <scope>NUCLEOTIDE SEQUENCE [LARGE SCALE GENOMIC DNA]</scope>
</reference>
<feature type="transmembrane region" description="Helical" evidence="1">
    <location>
        <begin position="554"/>
        <end position="572"/>
    </location>
</feature>
<dbReference type="Pfam" id="PF00535">
    <property type="entry name" value="Glycos_transf_2"/>
    <property type="match status" value="1"/>
</dbReference>
<gene>
    <name evidence="4" type="ORF">COT26_01765</name>
</gene>
<feature type="transmembrane region" description="Helical" evidence="1">
    <location>
        <begin position="363"/>
        <end position="385"/>
    </location>
</feature>
<dbReference type="SUPFAM" id="SSF53448">
    <property type="entry name" value="Nucleotide-diphospho-sugar transferases"/>
    <property type="match status" value="1"/>
</dbReference>
<protein>
    <submittedName>
        <fullName evidence="4">Uncharacterized protein</fullName>
    </submittedName>
</protein>
<feature type="transmembrane region" description="Helical" evidence="1">
    <location>
        <begin position="443"/>
        <end position="476"/>
    </location>
</feature>
<dbReference type="InterPro" id="IPR029044">
    <property type="entry name" value="Nucleotide-diphossugar_trans"/>
</dbReference>
<keyword evidence="1" id="KW-0812">Transmembrane</keyword>
<dbReference type="EMBL" id="PEXW01000038">
    <property type="protein sequence ID" value="PIS40725.1"/>
    <property type="molecule type" value="Genomic_DNA"/>
</dbReference>
<feature type="transmembrane region" description="Helical" evidence="1">
    <location>
        <begin position="420"/>
        <end position="437"/>
    </location>
</feature>
<proteinExistence type="predicted"/>
<feature type="transmembrane region" description="Helical" evidence="1">
    <location>
        <begin position="289"/>
        <end position="310"/>
    </location>
</feature>
<evidence type="ECO:0000259" key="2">
    <source>
        <dbReference type="Pfam" id="PF00535"/>
    </source>
</evidence>
<dbReference type="Proteomes" id="UP000236845">
    <property type="component" value="Unassembled WGS sequence"/>
</dbReference>
<feature type="transmembrane region" description="Helical" evidence="1">
    <location>
        <begin position="609"/>
        <end position="629"/>
    </location>
</feature>
<dbReference type="Gene3D" id="3.90.550.10">
    <property type="entry name" value="Spore Coat Polysaccharide Biosynthesis Protein SpsA, Chain A"/>
    <property type="match status" value="1"/>
</dbReference>
<evidence type="ECO:0000313" key="5">
    <source>
        <dbReference type="Proteomes" id="UP000236845"/>
    </source>
</evidence>
<dbReference type="Pfam" id="PF13231">
    <property type="entry name" value="PMT_2"/>
    <property type="match status" value="1"/>
</dbReference>
<feature type="transmembrane region" description="Helical" evidence="1">
    <location>
        <begin position="635"/>
        <end position="654"/>
    </location>
</feature>
<dbReference type="CDD" id="cd04186">
    <property type="entry name" value="GT_2_like_c"/>
    <property type="match status" value="1"/>
</dbReference>
<comment type="caution">
    <text evidence="4">The sequence shown here is derived from an EMBL/GenBank/DDBJ whole genome shotgun (WGS) entry which is preliminary data.</text>
</comment>
<evidence type="ECO:0000256" key="1">
    <source>
        <dbReference type="SAM" id="Phobius"/>
    </source>
</evidence>
<sequence>MPEPKELAVIIVSWKVKDQLKQCLESIYSLPEPERPGEVFVVDNDSQDSSVEMVENRFSQARLLKNRQNLGFAKANNLAIKLTNRPYILLLNPDTKVYPNAFIGMLKVFEKYPKAGIVGPTLINFDGSIQPSVRNLPSFKTLLAIFLKFRFWWKNYQPLKKYLLSDFDYSKERPVGQVMGAAFLIRKKVIEEIGLLDEAFWIWFEEVDFCARAKKAGWETWYTPAAKITHLGGVSFSKTALARKQLKWFRSVLHYSRKHFTLFQTLILWKAGLIGIVGTWLVEKAKKPVLRFLFIAVLLNVFLGLFTFKVGLLSDDWDFYHEARTVQTDLIRPLVTNVGGAFYRPLSVYSYSVDYAIAPYNTFVARVHEILLIIIAVTLLSLIVWELTKSTWLASAAGVLFSLWPQHLETTAWLSGRPDLLCTIFIFAGILSLVYAIKRKNNLYYFLLPLLSSLAFLSKETGILILPALVLSLLLFKERKSLKPWIWIGMSGIFVGLFFLIRTQVLGVLVGGYGESQMALGLQDLINLVKVLGIGWVNWAYLSSQIGSVNSIKIGLAILEVTGLVICVWYVIKGSKLFWQKFGVVLIYGLLFISLALPMMGGVNSSNLVGTRHLFLVSAPIIMALVLLMEKIPKRNLALLIVALFLGAGWFINLQPWKIASAQVKSLDAQISKVAPQPELDTVFKIRHLPGHFFGSFQWFAKKSLPETLFSIYGRQDLYNASILTPSQFCFQHSKALEVVLSWQAENQHLELEGILPISELSLKADKAADHSLTLTNNNTEIRWPSKELTKGFRSLVISYSSPENFNGILKVQSIEGNVAVFKDPFFKFQKGERNILVSLCDNWAWLDSRENISGLEILRPDKISIIKVKLAEPY</sequence>
<feature type="transmembrane region" description="Helical" evidence="1">
    <location>
        <begin position="260"/>
        <end position="282"/>
    </location>
</feature>
<dbReference type="PANTHER" id="PTHR43179:SF7">
    <property type="entry name" value="RHAMNOSYLTRANSFERASE WBBL"/>
    <property type="match status" value="1"/>
</dbReference>
<feature type="transmembrane region" description="Helical" evidence="1">
    <location>
        <begin position="578"/>
        <end position="597"/>
    </location>
</feature>
<evidence type="ECO:0000313" key="4">
    <source>
        <dbReference type="EMBL" id="PIS40725.1"/>
    </source>
</evidence>
<evidence type="ECO:0000259" key="3">
    <source>
        <dbReference type="Pfam" id="PF13231"/>
    </source>
</evidence>
<name>A0A2H0YQE5_9BACT</name>
<feature type="domain" description="Glycosyltransferase 2-like" evidence="2">
    <location>
        <begin position="9"/>
        <end position="151"/>
    </location>
</feature>
<dbReference type="InterPro" id="IPR038731">
    <property type="entry name" value="RgtA/B/C-like"/>
</dbReference>